<keyword evidence="5" id="KW-1185">Reference proteome</keyword>
<feature type="transmembrane region" description="Helical" evidence="2">
    <location>
        <begin position="83"/>
        <end position="105"/>
    </location>
</feature>
<gene>
    <name evidence="3" type="ORF">HUG15_05470</name>
    <name evidence="4" type="ORF">HUG15_05800</name>
</gene>
<dbReference type="Proteomes" id="UP000595823">
    <property type="component" value="Chromosome"/>
</dbReference>
<keyword evidence="2" id="KW-0472">Membrane</keyword>
<reference evidence="4 5" key="1">
    <citation type="submission" date="2020-06" db="EMBL/GenBank/DDBJ databases">
        <title>Genomic analysis of Salicibibacter sp. NKC5-3.</title>
        <authorList>
            <person name="Oh Y.J."/>
        </authorList>
    </citation>
    <scope>NUCLEOTIDE SEQUENCE [LARGE SCALE GENOMIC DNA]</scope>
    <source>
        <strain evidence="4 5">NKC5-3</strain>
    </source>
</reference>
<dbReference type="KEGG" id="scia:HUG15_05470"/>
<dbReference type="RefSeq" id="WP_200127711.1">
    <property type="nucleotide sequence ID" value="NZ_CP054705.1"/>
</dbReference>
<sequence>MDGENNKAMAEVREWLTRIDTKQEHIIQLLEDSRARADDAYEKADKAEDDAQEALRTVYAHQKEYYKRLDRDDANRKFTIKTAVGLIGTVVTILIFLTPILISYYTP</sequence>
<protein>
    <submittedName>
        <fullName evidence="4">Uncharacterized protein</fullName>
    </submittedName>
</protein>
<feature type="coiled-coil region" evidence="1">
    <location>
        <begin position="27"/>
        <end position="64"/>
    </location>
</feature>
<dbReference type="KEGG" id="scia:HUG15_05800"/>
<evidence type="ECO:0000256" key="2">
    <source>
        <dbReference type="SAM" id="Phobius"/>
    </source>
</evidence>
<name>A0A7T7CAT0_9BACI</name>
<dbReference type="EMBL" id="CP054705">
    <property type="protein sequence ID" value="QQK75168.1"/>
    <property type="molecule type" value="Genomic_DNA"/>
</dbReference>
<dbReference type="EMBL" id="CP054705">
    <property type="protein sequence ID" value="QQK75108.1"/>
    <property type="molecule type" value="Genomic_DNA"/>
</dbReference>
<dbReference type="AlphaFoldDB" id="A0A7T7CAT0"/>
<organism evidence="4 5">
    <name type="scientific">Salicibibacter cibarius</name>
    <dbReference type="NCBI Taxonomy" id="2743000"/>
    <lineage>
        <taxon>Bacteria</taxon>
        <taxon>Bacillati</taxon>
        <taxon>Bacillota</taxon>
        <taxon>Bacilli</taxon>
        <taxon>Bacillales</taxon>
        <taxon>Bacillaceae</taxon>
        <taxon>Salicibibacter</taxon>
    </lineage>
</organism>
<evidence type="ECO:0000313" key="3">
    <source>
        <dbReference type="EMBL" id="QQK75108.1"/>
    </source>
</evidence>
<keyword evidence="2" id="KW-0812">Transmembrane</keyword>
<evidence type="ECO:0000256" key="1">
    <source>
        <dbReference type="SAM" id="Coils"/>
    </source>
</evidence>
<evidence type="ECO:0000313" key="4">
    <source>
        <dbReference type="EMBL" id="QQK75168.1"/>
    </source>
</evidence>
<evidence type="ECO:0000313" key="5">
    <source>
        <dbReference type="Proteomes" id="UP000595823"/>
    </source>
</evidence>
<keyword evidence="2" id="KW-1133">Transmembrane helix</keyword>
<proteinExistence type="predicted"/>
<accession>A0A7T7CAT0</accession>
<keyword evidence="1" id="KW-0175">Coiled coil</keyword>